<proteinExistence type="predicted"/>
<dbReference type="Pfam" id="PF05597">
    <property type="entry name" value="Phasin"/>
    <property type="match status" value="1"/>
</dbReference>
<accession>A0A7C4MQW3</accession>
<feature type="coiled-coil region" evidence="1">
    <location>
        <begin position="45"/>
        <end position="95"/>
    </location>
</feature>
<evidence type="ECO:0000256" key="1">
    <source>
        <dbReference type="SAM" id="Coils"/>
    </source>
</evidence>
<dbReference type="EMBL" id="DSUH01000205">
    <property type="protein sequence ID" value="HGU32926.1"/>
    <property type="molecule type" value="Genomic_DNA"/>
</dbReference>
<dbReference type="PANTHER" id="PTHR38664:SF1">
    <property type="entry name" value="SLR0058 PROTEIN"/>
    <property type="match status" value="1"/>
</dbReference>
<reference evidence="2" key="1">
    <citation type="journal article" date="2020" name="mSystems">
        <title>Genome- and Community-Level Interaction Insights into Carbon Utilization and Element Cycling Functions of Hydrothermarchaeota in Hydrothermal Sediment.</title>
        <authorList>
            <person name="Zhou Z."/>
            <person name="Liu Y."/>
            <person name="Xu W."/>
            <person name="Pan J."/>
            <person name="Luo Z.H."/>
            <person name="Li M."/>
        </authorList>
    </citation>
    <scope>NUCLEOTIDE SEQUENCE [LARGE SCALE GENOMIC DNA]</scope>
    <source>
        <strain evidence="2">SpSt-477</strain>
    </source>
</reference>
<evidence type="ECO:0000313" key="2">
    <source>
        <dbReference type="EMBL" id="HGU32926.1"/>
    </source>
</evidence>
<sequence>MLEVLKKSMLAGIGLAVKSKEELEDFIRDFVKKEEMPEEEKTSFFQDLKQQAEKARKDLEAAIETKVKELIRKADVASREEVAQLRQEVETLKKRIDTDPS</sequence>
<gene>
    <name evidence="2" type="ORF">ENS29_08725</name>
</gene>
<dbReference type="PANTHER" id="PTHR38664">
    <property type="entry name" value="SLR0058 PROTEIN"/>
    <property type="match status" value="1"/>
</dbReference>
<evidence type="ECO:0008006" key="3">
    <source>
        <dbReference type="Google" id="ProtNLM"/>
    </source>
</evidence>
<comment type="caution">
    <text evidence="2">The sequence shown here is derived from an EMBL/GenBank/DDBJ whole genome shotgun (WGS) entry which is preliminary data.</text>
</comment>
<name>A0A7C4MQW3_9BACT</name>
<keyword evidence="1" id="KW-0175">Coiled coil</keyword>
<dbReference type="InterPro" id="IPR008769">
    <property type="entry name" value="PhaF_PhaI"/>
</dbReference>
<protein>
    <recommendedName>
        <fullName evidence="3">Phasin superfamily protein</fullName>
    </recommendedName>
</protein>
<dbReference type="AlphaFoldDB" id="A0A7C4MQW3"/>
<organism evidence="2">
    <name type="scientific">Desulfatirhabdium butyrativorans</name>
    <dbReference type="NCBI Taxonomy" id="340467"/>
    <lineage>
        <taxon>Bacteria</taxon>
        <taxon>Pseudomonadati</taxon>
        <taxon>Thermodesulfobacteriota</taxon>
        <taxon>Desulfobacteria</taxon>
        <taxon>Desulfobacterales</taxon>
        <taxon>Desulfatirhabdiaceae</taxon>
        <taxon>Desulfatirhabdium</taxon>
    </lineage>
</organism>